<dbReference type="Proteomes" id="UP000828048">
    <property type="component" value="Chromosome 5"/>
</dbReference>
<name>A0ACB7XYB0_9ERIC</name>
<evidence type="ECO:0000313" key="2">
    <source>
        <dbReference type="Proteomes" id="UP000828048"/>
    </source>
</evidence>
<organism evidence="1 2">
    <name type="scientific">Vaccinium darrowii</name>
    <dbReference type="NCBI Taxonomy" id="229202"/>
    <lineage>
        <taxon>Eukaryota</taxon>
        <taxon>Viridiplantae</taxon>
        <taxon>Streptophyta</taxon>
        <taxon>Embryophyta</taxon>
        <taxon>Tracheophyta</taxon>
        <taxon>Spermatophyta</taxon>
        <taxon>Magnoliopsida</taxon>
        <taxon>eudicotyledons</taxon>
        <taxon>Gunneridae</taxon>
        <taxon>Pentapetalae</taxon>
        <taxon>asterids</taxon>
        <taxon>Ericales</taxon>
        <taxon>Ericaceae</taxon>
        <taxon>Vaccinioideae</taxon>
        <taxon>Vaccinieae</taxon>
        <taxon>Vaccinium</taxon>
    </lineage>
</organism>
<keyword evidence="2" id="KW-1185">Reference proteome</keyword>
<evidence type="ECO:0000313" key="1">
    <source>
        <dbReference type="EMBL" id="KAH7845957.1"/>
    </source>
</evidence>
<accession>A0ACB7XYB0</accession>
<sequence length="472" mass="52399">MKIHSTLFLFFFFIILNIYSGFVYSQSIIPPARFDGFVYKNRLATGIDSIAIEAFLDPVCPDSRDSWPPLKRAIEYYGSRVSLLVHPFALPYHDNAFASSRAMHIANKLNASATYDLLELFFKHQEEFYGKATFNMSRASIVSQIVNLASKAIGNSYQSAVASGFTDRKTDLMTRVSFKYGCSRGVFGTPFFFVNGFALPDAQKFHLFPNKMDRYQRVEKPRAETPIDENEIRITSQGRMRSYITYAMTLLQEKGSNEIVFKAMGRAINKTVTIVELIKRRIVGLHQITSIASTDITDTWEPLEEGLLPLETTRHVSMITITLSNKELNTSSIGYQPPISADQVKAFAEFDYEGEGSPTGRGRGRGGRGRGRARATYGNGYAAAEYDDGGREGNRGYARGRGRGRGRNFRGRGRGGFNGGFNGPPVDTQYDAGGYNQEAPFHGRGRGRGRGYRGRGRGFRSNGPVHAAADGA</sequence>
<protein>
    <submittedName>
        <fullName evidence="1">Uncharacterized protein</fullName>
    </submittedName>
</protein>
<gene>
    <name evidence="1" type="ORF">Vadar_007954</name>
</gene>
<proteinExistence type="predicted"/>
<dbReference type="EMBL" id="CM037155">
    <property type="protein sequence ID" value="KAH7845957.1"/>
    <property type="molecule type" value="Genomic_DNA"/>
</dbReference>
<comment type="caution">
    <text evidence="1">The sequence shown here is derived from an EMBL/GenBank/DDBJ whole genome shotgun (WGS) entry which is preliminary data.</text>
</comment>
<reference evidence="1 2" key="1">
    <citation type="journal article" date="2021" name="Hortic Res">
        <title>High-quality reference genome and annotation aids understanding of berry development for evergreen blueberry (Vaccinium darrowii).</title>
        <authorList>
            <person name="Yu J."/>
            <person name="Hulse-Kemp A.M."/>
            <person name="Babiker E."/>
            <person name="Staton M."/>
        </authorList>
    </citation>
    <scope>NUCLEOTIDE SEQUENCE [LARGE SCALE GENOMIC DNA]</scope>
    <source>
        <strain evidence="2">cv. NJ 8807/NJ 8810</strain>
        <tissue evidence="1">Young leaf</tissue>
    </source>
</reference>